<dbReference type="GO" id="GO:0000149">
    <property type="term" value="F:SNARE binding"/>
    <property type="evidence" value="ECO:0007669"/>
    <property type="project" value="TreeGrafter"/>
</dbReference>
<name>A0A1V9ZDF6_ACHHY</name>
<keyword evidence="7 9" id="KW-0175">Coiled coil</keyword>
<feature type="coiled-coil region" evidence="9">
    <location>
        <begin position="67"/>
        <end position="94"/>
    </location>
</feature>
<dbReference type="GO" id="GO:0005789">
    <property type="term" value="C:endoplasmic reticulum membrane"/>
    <property type="evidence" value="ECO:0007669"/>
    <property type="project" value="TreeGrafter"/>
</dbReference>
<keyword evidence="13" id="KW-1185">Reference proteome</keyword>
<dbReference type="GO" id="GO:0031902">
    <property type="term" value="C:late endosome membrane"/>
    <property type="evidence" value="ECO:0007669"/>
    <property type="project" value="TreeGrafter"/>
</dbReference>
<sequence>MTESFEEYYDTFKELRDETATIVRRMADAPEGRQQQLEREARGRVEEMDRYLIMLGQEAKGGDAKMKRKMQTALRVCNSDVEKLKNNLQKARLVGDAQGRATTTGTSQDRLNRTGVLLDDSKAIIEETRAIAIGTGENLARQGDMLRNAQRNAQEIRIDVSEAGDHLASLKRKNMVKIICLWIVIIGLIVAIIVHLVKTLN</sequence>
<keyword evidence="5" id="KW-0653">Protein transport</keyword>
<gene>
    <name evidence="12" type="ORF">ACHHYP_17314</name>
</gene>
<dbReference type="Pfam" id="PF12352">
    <property type="entry name" value="V-SNARE_C"/>
    <property type="match status" value="1"/>
</dbReference>
<evidence type="ECO:0000256" key="8">
    <source>
        <dbReference type="ARBA" id="ARBA00023136"/>
    </source>
</evidence>
<dbReference type="InterPro" id="IPR038407">
    <property type="entry name" value="v-SNARE_N_sf"/>
</dbReference>
<reference evidence="12 13" key="1">
    <citation type="journal article" date="2014" name="Genome Biol. Evol.">
        <title>The secreted proteins of Achlya hypogyna and Thraustotheca clavata identify the ancestral oomycete secretome and reveal gene acquisitions by horizontal gene transfer.</title>
        <authorList>
            <person name="Misner I."/>
            <person name="Blouin N."/>
            <person name="Leonard G."/>
            <person name="Richards T.A."/>
            <person name="Lane C.E."/>
        </authorList>
    </citation>
    <scope>NUCLEOTIDE SEQUENCE [LARGE SCALE GENOMIC DNA]</scope>
    <source>
        <strain evidence="12 13">ATCC 48635</strain>
    </source>
</reference>
<dbReference type="PANTHER" id="PTHR21230:SF94">
    <property type="entry name" value="T-SNARE COILED-COIL HOMOLOGY DOMAIN-CONTAINING PROTEIN"/>
    <property type="match status" value="1"/>
</dbReference>
<evidence type="ECO:0000256" key="10">
    <source>
        <dbReference type="SAM" id="Phobius"/>
    </source>
</evidence>
<dbReference type="GO" id="GO:0031201">
    <property type="term" value="C:SNARE complex"/>
    <property type="evidence" value="ECO:0007669"/>
    <property type="project" value="TreeGrafter"/>
</dbReference>
<keyword evidence="6 10" id="KW-1133">Transmembrane helix</keyword>
<comment type="caution">
    <text evidence="12">The sequence shown here is derived from an EMBL/GenBank/DDBJ whole genome shotgun (WGS) entry which is preliminary data.</text>
</comment>
<proteinExistence type="inferred from homology"/>
<evidence type="ECO:0000256" key="6">
    <source>
        <dbReference type="ARBA" id="ARBA00022989"/>
    </source>
</evidence>
<dbReference type="AlphaFoldDB" id="A0A1V9ZDF6"/>
<dbReference type="STRING" id="1202772.A0A1V9ZDF6"/>
<dbReference type="SUPFAM" id="SSF58038">
    <property type="entry name" value="SNARE fusion complex"/>
    <property type="match status" value="1"/>
</dbReference>
<dbReference type="GO" id="GO:0005484">
    <property type="term" value="F:SNAP receptor activity"/>
    <property type="evidence" value="ECO:0007669"/>
    <property type="project" value="TreeGrafter"/>
</dbReference>
<dbReference type="Pfam" id="PF05008">
    <property type="entry name" value="V-SNARE"/>
    <property type="match status" value="1"/>
</dbReference>
<keyword evidence="8 10" id="KW-0472">Membrane</keyword>
<dbReference type="Proteomes" id="UP000243579">
    <property type="component" value="Unassembled WGS sequence"/>
</dbReference>
<dbReference type="GO" id="GO:0006886">
    <property type="term" value="P:intracellular protein transport"/>
    <property type="evidence" value="ECO:0007669"/>
    <property type="project" value="InterPro"/>
</dbReference>
<evidence type="ECO:0000256" key="5">
    <source>
        <dbReference type="ARBA" id="ARBA00022927"/>
    </source>
</evidence>
<evidence type="ECO:0000256" key="9">
    <source>
        <dbReference type="SAM" id="Coils"/>
    </source>
</evidence>
<dbReference type="GO" id="GO:0006906">
    <property type="term" value="P:vesicle fusion"/>
    <property type="evidence" value="ECO:0007669"/>
    <property type="project" value="TreeGrafter"/>
</dbReference>
<dbReference type="GO" id="GO:0005794">
    <property type="term" value="C:Golgi apparatus"/>
    <property type="evidence" value="ECO:0007669"/>
    <property type="project" value="TreeGrafter"/>
</dbReference>
<dbReference type="EMBL" id="JNBR01000157">
    <property type="protein sequence ID" value="OQR96023.1"/>
    <property type="molecule type" value="Genomic_DNA"/>
</dbReference>
<dbReference type="Gene3D" id="1.20.58.400">
    <property type="entry name" value="t-snare proteins"/>
    <property type="match status" value="1"/>
</dbReference>
<dbReference type="Gene3D" id="1.20.5.110">
    <property type="match status" value="1"/>
</dbReference>
<evidence type="ECO:0000259" key="11">
    <source>
        <dbReference type="Pfam" id="PF05008"/>
    </source>
</evidence>
<accession>A0A1V9ZDF6</accession>
<evidence type="ECO:0000313" key="12">
    <source>
        <dbReference type="EMBL" id="OQR96023.1"/>
    </source>
</evidence>
<dbReference type="InterPro" id="IPR010989">
    <property type="entry name" value="SNARE"/>
</dbReference>
<evidence type="ECO:0000256" key="1">
    <source>
        <dbReference type="ARBA" id="ARBA00004211"/>
    </source>
</evidence>
<organism evidence="12 13">
    <name type="scientific">Achlya hypogyna</name>
    <name type="common">Oomycete</name>
    <name type="synonym">Protoachlya hypogyna</name>
    <dbReference type="NCBI Taxonomy" id="1202772"/>
    <lineage>
        <taxon>Eukaryota</taxon>
        <taxon>Sar</taxon>
        <taxon>Stramenopiles</taxon>
        <taxon>Oomycota</taxon>
        <taxon>Saprolegniomycetes</taxon>
        <taxon>Saprolegniales</taxon>
        <taxon>Achlyaceae</taxon>
        <taxon>Achlya</taxon>
    </lineage>
</organism>
<keyword evidence="4 10" id="KW-0812">Transmembrane</keyword>
<dbReference type="InterPro" id="IPR007705">
    <property type="entry name" value="Vesicle_trsprt_v-SNARE_N"/>
</dbReference>
<dbReference type="PANTHER" id="PTHR21230">
    <property type="entry name" value="VESICLE TRANSPORT V-SNARE PROTEIN VTI1-RELATED"/>
    <property type="match status" value="1"/>
</dbReference>
<feature type="transmembrane region" description="Helical" evidence="10">
    <location>
        <begin position="178"/>
        <end position="197"/>
    </location>
</feature>
<evidence type="ECO:0000256" key="3">
    <source>
        <dbReference type="ARBA" id="ARBA00022448"/>
    </source>
</evidence>
<comment type="similarity">
    <text evidence="2">Belongs to the VTI1 family.</text>
</comment>
<evidence type="ECO:0000256" key="4">
    <source>
        <dbReference type="ARBA" id="ARBA00022692"/>
    </source>
</evidence>
<keyword evidence="3" id="KW-0813">Transport</keyword>
<evidence type="ECO:0000256" key="7">
    <source>
        <dbReference type="ARBA" id="ARBA00023054"/>
    </source>
</evidence>
<dbReference type="OrthoDB" id="430637at2759"/>
<feature type="domain" description="Vesicle transport v-SNARE N-terminal" evidence="11">
    <location>
        <begin position="1"/>
        <end position="91"/>
    </location>
</feature>
<dbReference type="SUPFAM" id="SSF47661">
    <property type="entry name" value="t-snare proteins"/>
    <property type="match status" value="1"/>
</dbReference>
<evidence type="ECO:0000256" key="2">
    <source>
        <dbReference type="ARBA" id="ARBA00006108"/>
    </source>
</evidence>
<evidence type="ECO:0000313" key="13">
    <source>
        <dbReference type="Proteomes" id="UP000243579"/>
    </source>
</evidence>
<protein>
    <recommendedName>
        <fullName evidence="11">Vesicle transport v-SNARE N-terminal domain-containing protein</fullName>
    </recommendedName>
</protein>
<comment type="subcellular location">
    <subcellularLocation>
        <location evidence="1">Membrane</location>
        <topology evidence="1">Single-pass type IV membrane protein</topology>
    </subcellularLocation>
</comment>
<dbReference type="GO" id="GO:0012507">
    <property type="term" value="C:ER to Golgi transport vesicle membrane"/>
    <property type="evidence" value="ECO:0007669"/>
    <property type="project" value="TreeGrafter"/>
</dbReference>